<sequence>MDIVRKTLIAKVSGRRRAGASTAYGLPLGERPTRTIRQARDDESHVDAAQISVAEMRFLVRNKTGGVPKELRPFGNE</sequence>
<reference evidence="2" key="1">
    <citation type="journal article" date="2019" name="Int. J. Syst. Evol. Microbiol.">
        <title>The Global Catalogue of Microorganisms (GCM) 10K type strain sequencing project: providing services to taxonomists for standard genome sequencing and annotation.</title>
        <authorList>
            <consortium name="The Broad Institute Genomics Platform"/>
            <consortium name="The Broad Institute Genome Sequencing Center for Infectious Disease"/>
            <person name="Wu L."/>
            <person name="Ma J."/>
        </authorList>
    </citation>
    <scope>NUCLEOTIDE SEQUENCE [LARGE SCALE GENOMIC DNA]</scope>
    <source>
        <strain evidence="2">JCM 17494</strain>
    </source>
</reference>
<dbReference type="EMBL" id="BAABBE010000012">
    <property type="protein sequence ID" value="GAA3654251.1"/>
    <property type="molecule type" value="Genomic_DNA"/>
</dbReference>
<comment type="caution">
    <text evidence="1">The sequence shown here is derived from an EMBL/GenBank/DDBJ whole genome shotgun (WGS) entry which is preliminary data.</text>
</comment>
<evidence type="ECO:0000313" key="1">
    <source>
        <dbReference type="EMBL" id="GAA3654251.1"/>
    </source>
</evidence>
<protein>
    <submittedName>
        <fullName evidence="1">Uncharacterized protein</fullName>
    </submittedName>
</protein>
<gene>
    <name evidence="1" type="ORF">GCM10022267_45680</name>
</gene>
<name>A0ABP7BCX2_9PSEU</name>
<organism evidence="1 2">
    <name type="scientific">Lentzea roselyniae</name>
    <dbReference type="NCBI Taxonomy" id="531940"/>
    <lineage>
        <taxon>Bacteria</taxon>
        <taxon>Bacillati</taxon>
        <taxon>Actinomycetota</taxon>
        <taxon>Actinomycetes</taxon>
        <taxon>Pseudonocardiales</taxon>
        <taxon>Pseudonocardiaceae</taxon>
        <taxon>Lentzea</taxon>
    </lineage>
</organism>
<evidence type="ECO:0000313" key="2">
    <source>
        <dbReference type="Proteomes" id="UP001500711"/>
    </source>
</evidence>
<accession>A0ABP7BCX2</accession>
<keyword evidence="2" id="KW-1185">Reference proteome</keyword>
<dbReference type="Proteomes" id="UP001500711">
    <property type="component" value="Unassembled WGS sequence"/>
</dbReference>
<proteinExistence type="predicted"/>